<dbReference type="OrthoDB" id="194358at2759"/>
<organism evidence="6 7">
    <name type="scientific">Achlya hypogyna</name>
    <name type="common">Oomycete</name>
    <name type="synonym">Protoachlya hypogyna</name>
    <dbReference type="NCBI Taxonomy" id="1202772"/>
    <lineage>
        <taxon>Eukaryota</taxon>
        <taxon>Sar</taxon>
        <taxon>Stramenopiles</taxon>
        <taxon>Oomycota</taxon>
        <taxon>Saprolegniomycetes</taxon>
        <taxon>Saprolegniales</taxon>
        <taxon>Achlyaceae</taxon>
        <taxon>Achlya</taxon>
    </lineage>
</organism>
<dbReference type="Gene3D" id="2.60.40.150">
    <property type="entry name" value="C2 domain"/>
    <property type="match status" value="1"/>
</dbReference>
<dbReference type="SUPFAM" id="SSF49562">
    <property type="entry name" value="C2 domain (Calcium/lipid-binding domain, CaLB)"/>
    <property type="match status" value="1"/>
</dbReference>
<gene>
    <name evidence="6" type="ORF">ACHHYP_04186</name>
</gene>
<dbReference type="AlphaFoldDB" id="A0A1V9Z1Q1"/>
<dbReference type="Pfam" id="PF00168">
    <property type="entry name" value="C2"/>
    <property type="match status" value="1"/>
</dbReference>
<keyword evidence="2 3" id="KW-0040">ANK repeat</keyword>
<reference evidence="6 7" key="1">
    <citation type="journal article" date="2014" name="Genome Biol. Evol.">
        <title>The secreted proteins of Achlya hypogyna and Thraustotheca clavata identify the ancestral oomycete secretome and reveal gene acquisitions by horizontal gene transfer.</title>
        <authorList>
            <person name="Misner I."/>
            <person name="Blouin N."/>
            <person name="Leonard G."/>
            <person name="Richards T.A."/>
            <person name="Lane C.E."/>
        </authorList>
    </citation>
    <scope>NUCLEOTIDE SEQUENCE [LARGE SCALE GENOMIC DNA]</scope>
    <source>
        <strain evidence="6 7">ATCC 48635</strain>
    </source>
</reference>
<feature type="domain" description="C2" evidence="5">
    <location>
        <begin position="490"/>
        <end position="611"/>
    </location>
</feature>
<dbReference type="Gene3D" id="1.25.40.20">
    <property type="entry name" value="Ankyrin repeat-containing domain"/>
    <property type="match status" value="1"/>
</dbReference>
<dbReference type="SMART" id="SM00248">
    <property type="entry name" value="ANK"/>
    <property type="match status" value="2"/>
</dbReference>
<proteinExistence type="predicted"/>
<feature type="repeat" description="ANK" evidence="3">
    <location>
        <begin position="210"/>
        <end position="242"/>
    </location>
</feature>
<keyword evidence="4" id="KW-0175">Coiled coil</keyword>
<feature type="repeat" description="ANK" evidence="3">
    <location>
        <begin position="244"/>
        <end position="276"/>
    </location>
</feature>
<dbReference type="GO" id="GO:0004842">
    <property type="term" value="F:ubiquitin-protein transferase activity"/>
    <property type="evidence" value="ECO:0007669"/>
    <property type="project" value="TreeGrafter"/>
</dbReference>
<dbReference type="SMART" id="SM00239">
    <property type="entry name" value="C2"/>
    <property type="match status" value="1"/>
</dbReference>
<name>A0A1V9Z1Q1_ACHHY</name>
<evidence type="ECO:0000313" key="6">
    <source>
        <dbReference type="EMBL" id="OQR91945.1"/>
    </source>
</evidence>
<accession>A0A1V9Z1Q1</accession>
<keyword evidence="7" id="KW-1185">Reference proteome</keyword>
<dbReference type="PANTHER" id="PTHR24171">
    <property type="entry name" value="ANKYRIN REPEAT DOMAIN-CONTAINING PROTEIN 39-RELATED"/>
    <property type="match status" value="1"/>
</dbReference>
<comment type="caution">
    <text evidence="6">The sequence shown here is derived from an EMBL/GenBank/DDBJ whole genome shotgun (WGS) entry which is preliminary data.</text>
</comment>
<evidence type="ECO:0000313" key="7">
    <source>
        <dbReference type="Proteomes" id="UP000243579"/>
    </source>
</evidence>
<evidence type="ECO:0000256" key="3">
    <source>
        <dbReference type="PROSITE-ProRule" id="PRU00023"/>
    </source>
</evidence>
<protein>
    <recommendedName>
        <fullName evidence="5">C2 domain-containing protein</fullName>
    </recommendedName>
</protein>
<sequence>MEWADSGVVEAAKTIQRMYRCHAARKLMLSIASTVYRKCFDEASGLYYYCNLRTGDTAWDRPHVFTSSQDAPVFMESSGSPEQDDADALPVERPKTVKARREELQALRQEGIRLVQQRAEAKAQLERASRKKVHQGRKAWEKRCLQQQEEARMERRRQIAAENKQLVQDLLDGTYKPQLGSIRDACMRGDLARVADLLNQGFSANAESAMGLTPLLAACGNGHLPVVQLLLDHGAHVDHRHVITHRTPYMEACQRANVAILRQLLRAGAHLHWQDKQGRTAFDGIADNKILTMHSLAAEVWTPATHELFPTPFRVAGLALAFVAKCQRKASSLAQKNAAQSAARRKLELQKRLVETKVRYDTDMRACQNQVVLVRRRKLIDAADASYDAARAALLVEAEDAVLSLRRQSQPRSLSEANIFTILAYCDRHWFDTKPPLGCPPRVYHPPPPTKLRQSSSVLSTKLGDDLAASMASIDAICAEITEVETSQVLDPTSGVSCSKATGASQASVVVAIIDARNLPRRPNRQLIDPFVRARILDERGQVVAPFQATEPRFDDEWPCWEHSLRFPVSSVRCDIHLQVVDHAGGRPELAGEVRLPLRRFLDQKEHDDWYVLPPTLKQQLLEGSVARAVPAEVHVAVTFTHDRALVLHRLLQRRMKERRALIDTMRTYIHGHLQTQLSHLTSI</sequence>
<evidence type="ECO:0000256" key="1">
    <source>
        <dbReference type="ARBA" id="ARBA00022737"/>
    </source>
</evidence>
<dbReference type="PANTHER" id="PTHR24171:SF8">
    <property type="entry name" value="BRCA1-ASSOCIATED RING DOMAIN PROTEIN 1"/>
    <property type="match status" value="1"/>
</dbReference>
<dbReference type="InterPro" id="IPR000008">
    <property type="entry name" value="C2_dom"/>
</dbReference>
<feature type="coiled-coil region" evidence="4">
    <location>
        <begin position="104"/>
        <end position="165"/>
    </location>
</feature>
<dbReference type="Proteomes" id="UP000243579">
    <property type="component" value="Unassembled WGS sequence"/>
</dbReference>
<dbReference type="SUPFAM" id="SSF48403">
    <property type="entry name" value="Ankyrin repeat"/>
    <property type="match status" value="1"/>
</dbReference>
<dbReference type="PROSITE" id="PS50004">
    <property type="entry name" value="C2"/>
    <property type="match status" value="1"/>
</dbReference>
<evidence type="ECO:0000256" key="4">
    <source>
        <dbReference type="SAM" id="Coils"/>
    </source>
</evidence>
<dbReference type="PROSITE" id="PS50088">
    <property type="entry name" value="ANK_REPEAT"/>
    <property type="match status" value="2"/>
</dbReference>
<dbReference type="InterPro" id="IPR035892">
    <property type="entry name" value="C2_domain_sf"/>
</dbReference>
<dbReference type="Pfam" id="PF12796">
    <property type="entry name" value="Ank_2"/>
    <property type="match status" value="1"/>
</dbReference>
<dbReference type="STRING" id="1202772.A0A1V9Z1Q1"/>
<dbReference type="CDD" id="cd00030">
    <property type="entry name" value="C2"/>
    <property type="match status" value="1"/>
</dbReference>
<dbReference type="GO" id="GO:0085020">
    <property type="term" value="P:protein K6-linked ubiquitination"/>
    <property type="evidence" value="ECO:0007669"/>
    <property type="project" value="TreeGrafter"/>
</dbReference>
<evidence type="ECO:0000256" key="2">
    <source>
        <dbReference type="ARBA" id="ARBA00023043"/>
    </source>
</evidence>
<dbReference type="InterPro" id="IPR002110">
    <property type="entry name" value="Ankyrin_rpt"/>
</dbReference>
<dbReference type="EMBL" id="JNBR01000490">
    <property type="protein sequence ID" value="OQR91945.1"/>
    <property type="molecule type" value="Genomic_DNA"/>
</dbReference>
<evidence type="ECO:0000259" key="5">
    <source>
        <dbReference type="PROSITE" id="PS50004"/>
    </source>
</evidence>
<dbReference type="Gene3D" id="2.20.70.10">
    <property type="match status" value="1"/>
</dbReference>
<keyword evidence="1" id="KW-0677">Repeat</keyword>
<dbReference type="PROSITE" id="PS50297">
    <property type="entry name" value="ANK_REP_REGION"/>
    <property type="match status" value="1"/>
</dbReference>
<dbReference type="InterPro" id="IPR036770">
    <property type="entry name" value="Ankyrin_rpt-contain_sf"/>
</dbReference>